<sequence length="354" mass="36887">MTPTTALLQTFSSADAVDLAQVERSGFVESRHVGSAVVMGPDGEVLLSLGDATTPIFPRSTLKPFQAAASLKAGAPLQWDQIAVAAGSHLATDEQLESVRSILTKVGLDESALQCPRVDRRGRPAPEGDSGSRLHYNCSGKHAAFLAACVESEWDTQSYLDPDHPLQRTVLNTVEEFARETPALVGVDGCGAPLAALSLTALARLFSTLGASAYNIQADARLATVATAMLDYPEYVHAQGKANTLVMEDLGVIAKLGAEGVLGLATQDGVSVALKMLDGSGRANNLVGLELLVAVGALERSRLEGVVDRLTPTITGGDDVVGRLAVSPVVEAAAAQFAASKPTTEDNTESEERG</sequence>
<dbReference type="EMBL" id="RKMF01000001">
    <property type="protein sequence ID" value="ROZ65606.1"/>
    <property type="molecule type" value="Genomic_DNA"/>
</dbReference>
<organism evidence="1 2">
    <name type="scientific">Kocuria soli</name>
    <dbReference type="NCBI Taxonomy" id="2485125"/>
    <lineage>
        <taxon>Bacteria</taxon>
        <taxon>Bacillati</taxon>
        <taxon>Actinomycetota</taxon>
        <taxon>Actinomycetes</taxon>
        <taxon>Micrococcales</taxon>
        <taxon>Micrococcaceae</taxon>
        <taxon>Kocuria</taxon>
    </lineage>
</organism>
<dbReference type="RefSeq" id="WP_123823495.1">
    <property type="nucleotide sequence ID" value="NZ_RKMF01000001.1"/>
</dbReference>
<proteinExistence type="predicted"/>
<name>A0A3N3ZUV6_9MICC</name>
<evidence type="ECO:0000313" key="2">
    <source>
        <dbReference type="Proteomes" id="UP000270616"/>
    </source>
</evidence>
<dbReference type="AlphaFoldDB" id="A0A3N3ZUV6"/>
<gene>
    <name evidence="1" type="ORF">EDL96_00440</name>
</gene>
<dbReference type="PANTHER" id="PTHR42110:SF1">
    <property type="entry name" value="L-ASPARAGINASE, PUTATIVE (AFU_ORTHOLOGUE AFUA_3G11890)-RELATED"/>
    <property type="match status" value="1"/>
</dbReference>
<dbReference type="OrthoDB" id="9780674at2"/>
<accession>A0A3N3ZUV6</accession>
<comment type="caution">
    <text evidence="1">The sequence shown here is derived from an EMBL/GenBank/DDBJ whole genome shotgun (WGS) entry which is preliminary data.</text>
</comment>
<protein>
    <submittedName>
        <fullName evidence="1">Asparaginase</fullName>
    </submittedName>
</protein>
<dbReference type="InterPro" id="IPR010349">
    <property type="entry name" value="Asparaginase_II"/>
</dbReference>
<keyword evidence="2" id="KW-1185">Reference proteome</keyword>
<evidence type="ECO:0000313" key="1">
    <source>
        <dbReference type="EMBL" id="ROZ65606.1"/>
    </source>
</evidence>
<dbReference type="PANTHER" id="PTHR42110">
    <property type="entry name" value="L-ASPARAGINASE, PUTATIVE (AFU_ORTHOLOGUE AFUA_3G11890)-RELATED"/>
    <property type="match status" value="1"/>
</dbReference>
<dbReference type="Proteomes" id="UP000270616">
    <property type="component" value="Unassembled WGS sequence"/>
</dbReference>
<reference evidence="1 2" key="1">
    <citation type="submission" date="2018-10" db="EMBL/GenBank/DDBJ databases">
        <title>Kocuria sp. M5W7-7, whole genome shotgun sequence.</title>
        <authorList>
            <person name="Tuo L."/>
        </authorList>
    </citation>
    <scope>NUCLEOTIDE SEQUENCE [LARGE SCALE GENOMIC DNA]</scope>
    <source>
        <strain evidence="1 2">M5W7-7</strain>
    </source>
</reference>
<dbReference type="Pfam" id="PF06089">
    <property type="entry name" value="Asparaginase_II"/>
    <property type="match status" value="1"/>
</dbReference>